<dbReference type="InterPro" id="IPR025398">
    <property type="entry name" value="DUF4371"/>
</dbReference>
<dbReference type="OrthoDB" id="6762374at2759"/>
<dbReference type="SMART" id="SM00597">
    <property type="entry name" value="ZnF_TTF"/>
    <property type="match status" value="1"/>
</dbReference>
<dbReference type="STRING" id="158441.A0A226DS93"/>
<dbReference type="InterPro" id="IPR006580">
    <property type="entry name" value="Znf_TTF"/>
</dbReference>
<sequence length="668" mass="76493">MAQIPKRGGKKIDDYFTKKSRDEIEVQERKTAMEPKPGCSSTTSRSGDDVNRCQIPKPYQENDRWFNFQWLLDHPWIIVNATNDGVTCSTCVKSVELKLIPIPSGVNPFIADGFGNWKKGKERLSRHENSEQHQTASMKLASLLEKPKQISTMLSSQLKVDQEMARKCLRVMLTSIAYLGKQGISIRGHNDEDGNYMELLQLRRNDVPELNSWLRRTKPLTSHDIQNEMADLISKHVLRGIVEKIQSHKEFSLIVEETTDFSGKEQTSSTTGESICALLQDALTRDGLDTSNLRGQCYDGASNMSGKFIGVQRLMKEVEGRALYVHCLNHCLNLSLQDVTKSVPLIRDVLQWINDVGVLLNRSAKRLDLFAQIAIDQNVDVNAVRPFCPTRWTVRVRSIAAILKSYSVLLEFLEELGNQNDANAPVARGLLSQFEKGSVYFGILLCRSIFEPTEELARALQGPQISLAGSIEAALNVVHFLDNRKSQEHFELMWDNLYTKLEQFNLIEPTLPKARKVTSRYAESIESIKIFESAKDLHRYVYNQAHQMIIEEINRRFNQPDIQEYEKLERLILQPLLDEDSLVSFCQIYEFDFQKLKCQLCMIHQTFPHQSTTMELVENFRSLLPETKSMFSEVSKLFKLLLVVPASAERSFSLLRRIKTYLRSTMTE</sequence>
<dbReference type="EMBL" id="LNIX01000014">
    <property type="protein sequence ID" value="OXA47076.1"/>
    <property type="molecule type" value="Genomic_DNA"/>
</dbReference>
<keyword evidence="4" id="KW-1185">Reference proteome</keyword>
<feature type="compositionally biased region" description="Basic and acidic residues" evidence="1">
    <location>
        <begin position="23"/>
        <end position="33"/>
    </location>
</feature>
<proteinExistence type="predicted"/>
<comment type="caution">
    <text evidence="3">The sequence shown here is derived from an EMBL/GenBank/DDBJ whole genome shotgun (WGS) entry which is preliminary data.</text>
</comment>
<evidence type="ECO:0000313" key="4">
    <source>
        <dbReference type="Proteomes" id="UP000198287"/>
    </source>
</evidence>
<accession>A0A226DS93</accession>
<dbReference type="Proteomes" id="UP000198287">
    <property type="component" value="Unassembled WGS sequence"/>
</dbReference>
<evidence type="ECO:0000259" key="2">
    <source>
        <dbReference type="SMART" id="SM00597"/>
    </source>
</evidence>
<dbReference type="PANTHER" id="PTHR45749:SF21">
    <property type="entry name" value="DUF4371 DOMAIN-CONTAINING PROTEIN"/>
    <property type="match status" value="1"/>
</dbReference>
<feature type="region of interest" description="Disordered" evidence="1">
    <location>
        <begin position="23"/>
        <end position="52"/>
    </location>
</feature>
<organism evidence="3 4">
    <name type="scientific">Folsomia candida</name>
    <name type="common">Springtail</name>
    <dbReference type="NCBI Taxonomy" id="158441"/>
    <lineage>
        <taxon>Eukaryota</taxon>
        <taxon>Metazoa</taxon>
        <taxon>Ecdysozoa</taxon>
        <taxon>Arthropoda</taxon>
        <taxon>Hexapoda</taxon>
        <taxon>Collembola</taxon>
        <taxon>Entomobryomorpha</taxon>
        <taxon>Isotomoidea</taxon>
        <taxon>Isotomidae</taxon>
        <taxon>Proisotominae</taxon>
        <taxon>Folsomia</taxon>
    </lineage>
</organism>
<feature type="domain" description="TTF-type" evidence="2">
    <location>
        <begin position="62"/>
        <end position="156"/>
    </location>
</feature>
<dbReference type="AlphaFoldDB" id="A0A226DS93"/>
<name>A0A226DS93_FOLCA</name>
<dbReference type="OMA" id="QFSTYFM"/>
<protein>
    <submittedName>
        <fullName evidence="3">Zinc finger MYM-type protein 1</fullName>
    </submittedName>
</protein>
<reference evidence="3 4" key="1">
    <citation type="submission" date="2015-12" db="EMBL/GenBank/DDBJ databases">
        <title>The genome of Folsomia candida.</title>
        <authorList>
            <person name="Faddeeva A."/>
            <person name="Derks M.F."/>
            <person name="Anvar Y."/>
            <person name="Smit S."/>
            <person name="Van Straalen N."/>
            <person name="Roelofs D."/>
        </authorList>
    </citation>
    <scope>NUCLEOTIDE SEQUENCE [LARGE SCALE GENOMIC DNA]</scope>
    <source>
        <strain evidence="3 4">VU population</strain>
        <tissue evidence="3">Whole body</tissue>
    </source>
</reference>
<evidence type="ECO:0000256" key="1">
    <source>
        <dbReference type="SAM" id="MobiDB-lite"/>
    </source>
</evidence>
<dbReference type="PANTHER" id="PTHR45749">
    <property type="match status" value="1"/>
</dbReference>
<evidence type="ECO:0000313" key="3">
    <source>
        <dbReference type="EMBL" id="OXA47076.1"/>
    </source>
</evidence>
<dbReference type="Pfam" id="PF14291">
    <property type="entry name" value="DUF4371"/>
    <property type="match status" value="1"/>
</dbReference>
<dbReference type="InterPro" id="IPR012337">
    <property type="entry name" value="RNaseH-like_sf"/>
</dbReference>
<dbReference type="SUPFAM" id="SSF53098">
    <property type="entry name" value="Ribonuclease H-like"/>
    <property type="match status" value="1"/>
</dbReference>
<gene>
    <name evidence="3" type="ORF">Fcan01_18154</name>
</gene>